<dbReference type="CDD" id="cd14748">
    <property type="entry name" value="PBP2_UgpB"/>
    <property type="match status" value="1"/>
</dbReference>
<protein>
    <submittedName>
        <fullName evidence="1">ABC transporter substrate-binding protein</fullName>
    </submittedName>
</protein>
<dbReference type="RefSeq" id="WP_216941748.1">
    <property type="nucleotide sequence ID" value="NZ_CP077062.1"/>
</dbReference>
<dbReference type="InterPro" id="IPR006059">
    <property type="entry name" value="SBP"/>
</dbReference>
<evidence type="ECO:0000313" key="2">
    <source>
        <dbReference type="Proteomes" id="UP000683575"/>
    </source>
</evidence>
<sequence>MNPTLGHQSLPSPMSRRGFLTLGAVGTLGLLAGCGGGKGVGDTGAQGVGGFTGGAYKGPDLDLAYWNGFTGGDGPAMTALVKKFNASEDKITIKPNTIEWADFYQRLPAATKAGKGPDVGAMHLDQLASNAARKVIVPLDDLADSLGLAESDFTGAVWGPGIYQGKRYGIPLDVHCLAMYYNQDHFDKAGITEAPTDAASFDAACQKLQKAGFETPFWVPNKWPAHLMFLSLLWQNGGAPYAEDGSAATYDDEAGVKGLTWMVDQIKKGYSPTNVDADAQYLAFKNGKTSITWDGIWQINDLDASGLNWAMAPLPTIGDQPASWANSHHFFLTELAAKDTNRANASKSFIGWMSKQSAAWSKAGMIPARNSAREEAAFTDSKQYVLKDYLENLHFLPPVPGLGDVQPQTLEVAVNEAVLQKTSVDAALSKSAANATKLMEANLKKFGA</sequence>
<dbReference type="Pfam" id="PF01547">
    <property type="entry name" value="SBP_bac_1"/>
    <property type="match status" value="1"/>
</dbReference>
<dbReference type="AlphaFoldDB" id="A0A975T1L2"/>
<dbReference type="PROSITE" id="PS51318">
    <property type="entry name" value="TAT"/>
    <property type="match status" value="1"/>
</dbReference>
<dbReference type="PANTHER" id="PTHR43649:SF14">
    <property type="entry name" value="BLR3389 PROTEIN"/>
    <property type="match status" value="1"/>
</dbReference>
<name>A0A975T1L2_9ACTN</name>
<dbReference type="Proteomes" id="UP000683575">
    <property type="component" value="Chromosome"/>
</dbReference>
<proteinExistence type="predicted"/>
<accession>A0A975T1L2</accession>
<dbReference type="EMBL" id="CP077062">
    <property type="protein sequence ID" value="QWZ09902.1"/>
    <property type="molecule type" value="Genomic_DNA"/>
</dbReference>
<reference evidence="1" key="1">
    <citation type="submission" date="2021-06" db="EMBL/GenBank/DDBJ databases">
        <title>Complete genome sequence of Nocardioides sp. G188.</title>
        <authorList>
            <person name="Im W.-T."/>
        </authorList>
    </citation>
    <scope>NUCLEOTIDE SEQUENCE</scope>
    <source>
        <strain evidence="1">G188</strain>
    </source>
</reference>
<gene>
    <name evidence="1" type="ORF">KRR39_09320</name>
</gene>
<dbReference type="KEGG" id="nps:KRR39_09320"/>
<keyword evidence="2" id="KW-1185">Reference proteome</keyword>
<organism evidence="1 2">
    <name type="scientific">Nocardioides panacis</name>
    <dbReference type="NCBI Taxonomy" id="2849501"/>
    <lineage>
        <taxon>Bacteria</taxon>
        <taxon>Bacillati</taxon>
        <taxon>Actinomycetota</taxon>
        <taxon>Actinomycetes</taxon>
        <taxon>Propionibacteriales</taxon>
        <taxon>Nocardioidaceae</taxon>
        <taxon>Nocardioides</taxon>
    </lineage>
</organism>
<dbReference type="InterPro" id="IPR050490">
    <property type="entry name" value="Bact_solute-bd_prot1"/>
</dbReference>
<dbReference type="PANTHER" id="PTHR43649">
    <property type="entry name" value="ARABINOSE-BINDING PROTEIN-RELATED"/>
    <property type="match status" value="1"/>
</dbReference>
<dbReference type="InterPro" id="IPR006311">
    <property type="entry name" value="TAT_signal"/>
</dbReference>
<evidence type="ECO:0000313" key="1">
    <source>
        <dbReference type="EMBL" id="QWZ09902.1"/>
    </source>
</evidence>